<organism evidence="2">
    <name type="scientific">Oikopleura dioica</name>
    <name type="common">Tunicate</name>
    <dbReference type="NCBI Taxonomy" id="34765"/>
    <lineage>
        <taxon>Eukaryota</taxon>
        <taxon>Metazoa</taxon>
        <taxon>Chordata</taxon>
        <taxon>Tunicata</taxon>
        <taxon>Appendicularia</taxon>
        <taxon>Copelata</taxon>
        <taxon>Oikopleuridae</taxon>
        <taxon>Oikopleura</taxon>
    </lineage>
</organism>
<keyword evidence="1" id="KW-0472">Membrane</keyword>
<keyword evidence="1" id="KW-1133">Transmembrane helix</keyword>
<evidence type="ECO:0000256" key="1">
    <source>
        <dbReference type="SAM" id="Phobius"/>
    </source>
</evidence>
<reference evidence="2" key="1">
    <citation type="journal article" date="2010" name="Science">
        <title>Plasticity of animal genome architecture unmasked by rapid evolution of a pelagic tunicate.</title>
        <authorList>
            <person name="Denoeud F."/>
            <person name="Henriet S."/>
            <person name="Mungpakdee S."/>
            <person name="Aury J.M."/>
            <person name="Da Silva C."/>
            <person name="Brinkmann H."/>
            <person name="Mikhaleva J."/>
            <person name="Olsen L.C."/>
            <person name="Jubin C."/>
            <person name="Canestro C."/>
            <person name="Bouquet J.M."/>
            <person name="Danks G."/>
            <person name="Poulain J."/>
            <person name="Campsteijn C."/>
            <person name="Adamski M."/>
            <person name="Cross I."/>
            <person name="Yadetie F."/>
            <person name="Muffato M."/>
            <person name="Louis A."/>
            <person name="Butcher S."/>
            <person name="Tsagkogeorga G."/>
            <person name="Konrad A."/>
            <person name="Singh S."/>
            <person name="Jensen M.F."/>
            <person name="Cong E.H."/>
            <person name="Eikeseth-Otteraa H."/>
            <person name="Noel B."/>
            <person name="Anthouard V."/>
            <person name="Porcel B.M."/>
            <person name="Kachouri-Lafond R."/>
            <person name="Nishino A."/>
            <person name="Ugolini M."/>
            <person name="Chourrout P."/>
            <person name="Nishida H."/>
            <person name="Aasland R."/>
            <person name="Huzurbazar S."/>
            <person name="Westhof E."/>
            <person name="Delsuc F."/>
            <person name="Lehrach H."/>
            <person name="Reinhardt R."/>
            <person name="Weissenbach J."/>
            <person name="Roy S.W."/>
            <person name="Artiguenave F."/>
            <person name="Postlethwait J.H."/>
            <person name="Manak J.R."/>
            <person name="Thompson E.M."/>
            <person name="Jaillon O."/>
            <person name="Du Pasquier L."/>
            <person name="Boudinot P."/>
            <person name="Liberles D.A."/>
            <person name="Volff J.N."/>
            <person name="Philippe H."/>
            <person name="Lenhard B."/>
            <person name="Roest Crollius H."/>
            <person name="Wincker P."/>
            <person name="Chourrout D."/>
        </authorList>
    </citation>
    <scope>NUCLEOTIDE SEQUENCE [LARGE SCALE GENOMIC DNA]</scope>
</reference>
<keyword evidence="1" id="KW-0812">Transmembrane</keyword>
<dbReference type="EMBL" id="FN656438">
    <property type="protein sequence ID" value="CBY41434.1"/>
    <property type="molecule type" value="Genomic_DNA"/>
</dbReference>
<accession>E4Z156</accession>
<sequence length="136" mass="16008">MIPRMLSRFSSLDRVFCLFWRPFDVFFFCLFFSQFIFYFGSGKFSFFFWLLLTPIFAFSLLVLEVISFIAFLRLTDLSSVMFYFLHPLSQFSHSPLGDRKRGSRAFVTSDVFREYSVANVCIIHGTWKYAGSLGEK</sequence>
<evidence type="ECO:0000313" key="2">
    <source>
        <dbReference type="EMBL" id="CBY41434.1"/>
    </source>
</evidence>
<feature type="transmembrane region" description="Helical" evidence="1">
    <location>
        <begin position="21"/>
        <end position="40"/>
    </location>
</feature>
<protein>
    <submittedName>
        <fullName evidence="2">Uncharacterized protein</fullName>
    </submittedName>
</protein>
<dbReference type="AlphaFoldDB" id="E4Z156"/>
<gene>
    <name evidence="2" type="ORF">GSOID_T00023507001</name>
</gene>
<proteinExistence type="predicted"/>
<name>E4Z156_OIKDI</name>
<dbReference type="Proteomes" id="UP000011014">
    <property type="component" value="Unassembled WGS sequence"/>
</dbReference>
<feature type="transmembrane region" description="Helical" evidence="1">
    <location>
        <begin position="46"/>
        <end position="72"/>
    </location>
</feature>